<evidence type="ECO:0000313" key="5">
    <source>
        <dbReference type="EMBL" id="ROR32145.1"/>
    </source>
</evidence>
<dbReference type="GO" id="GO:0030288">
    <property type="term" value="C:outer membrane-bounded periplasmic space"/>
    <property type="evidence" value="ECO:0007669"/>
    <property type="project" value="UniProtKB-ARBA"/>
</dbReference>
<protein>
    <submittedName>
        <fullName evidence="5">Peptide/nickel transport system substrate-binding protein</fullName>
    </submittedName>
</protein>
<reference evidence="5 6" key="1">
    <citation type="submission" date="2018-11" db="EMBL/GenBank/DDBJ databases">
        <title>Genomic Encyclopedia of Type Strains, Phase IV (KMG-IV): sequencing the most valuable type-strain genomes for metagenomic binning, comparative biology and taxonomic classification.</title>
        <authorList>
            <person name="Goeker M."/>
        </authorList>
    </citation>
    <scope>NUCLEOTIDE SEQUENCE [LARGE SCALE GENOMIC DNA]</scope>
    <source>
        <strain evidence="5 6">DSM 100275</strain>
    </source>
</reference>
<keyword evidence="3" id="KW-0732">Signal</keyword>
<comment type="similarity">
    <text evidence="1">Belongs to the bacterial solute-binding protein 5 family.</text>
</comment>
<dbReference type="CDD" id="cd00995">
    <property type="entry name" value="PBP2_NikA_DppA_OppA_like"/>
    <property type="match status" value="1"/>
</dbReference>
<dbReference type="AlphaFoldDB" id="A0A3N1XZW4"/>
<name>A0A3N1XZW4_9GAMM</name>
<dbReference type="Gene3D" id="3.40.190.10">
    <property type="entry name" value="Periplasmic binding protein-like II"/>
    <property type="match status" value="1"/>
</dbReference>
<feature type="domain" description="Solute-binding protein family 5" evidence="4">
    <location>
        <begin position="78"/>
        <end position="396"/>
    </location>
</feature>
<sequence length="495" mass="53860">MEGRIATARARAGAVLGLALLLGACAGGDAAPRAIRLGIAAAPATLDPRFATDAASVRLVRLLYARLTDFDAAGRAVPALARWTRAAPTRYRFRLDPERRAFADGRRLTAADVVATYRSVLDPATGSPYRAGLEVIRAVEAVDEETVAFVLSRPDPLFPTRLGLGILPAAAAGRGAPVAGAPGSGPFRLLAREPGRMVLERRADGQRVELVVVPDPTVRVLKLLRGELDLVQNDLPPELVAYLRRRPEVRILRAPGTTFTYLGFNLEDPLTGRRALREAVARAIDREAIVRHLFAGAARPAEWILPPTHWAGDPGLRPYAHDPARARALVASLGAPVRLSYKTSADPFRLRVATVIQAQLRRTGIEVRIASHDWGTFYGDIKAGRFQMYSLSWVGVRSPEILRYIFHSASLPPAGANRGRYRSPRVDGLLDAAARAATLEALAPIYRAVAEEVHRDLAYVPLWYEDHVAALRAEVAGYRLSPDGSWDGLATVRRR</sequence>
<dbReference type="PIRSF" id="PIRSF002741">
    <property type="entry name" value="MppA"/>
    <property type="match status" value="1"/>
</dbReference>
<organism evidence="5 6">
    <name type="scientific">Inmirania thermothiophila</name>
    <dbReference type="NCBI Taxonomy" id="1750597"/>
    <lineage>
        <taxon>Bacteria</taxon>
        <taxon>Pseudomonadati</taxon>
        <taxon>Pseudomonadota</taxon>
        <taxon>Gammaproteobacteria</taxon>
        <taxon>Chromatiales</taxon>
        <taxon>Ectothiorhodospiraceae</taxon>
        <taxon>Inmirania</taxon>
    </lineage>
</organism>
<dbReference type="Gene3D" id="3.90.76.10">
    <property type="entry name" value="Dipeptide-binding Protein, Domain 1"/>
    <property type="match status" value="1"/>
</dbReference>
<dbReference type="PROSITE" id="PS51257">
    <property type="entry name" value="PROKAR_LIPOPROTEIN"/>
    <property type="match status" value="1"/>
</dbReference>
<dbReference type="InterPro" id="IPR000914">
    <property type="entry name" value="SBP_5_dom"/>
</dbReference>
<dbReference type="GO" id="GO:0015833">
    <property type="term" value="P:peptide transport"/>
    <property type="evidence" value="ECO:0007669"/>
    <property type="project" value="TreeGrafter"/>
</dbReference>
<dbReference type="RefSeq" id="WP_123401119.1">
    <property type="nucleotide sequence ID" value="NZ_RJVI01000002.1"/>
</dbReference>
<dbReference type="InterPro" id="IPR039424">
    <property type="entry name" value="SBP_5"/>
</dbReference>
<dbReference type="PANTHER" id="PTHR30290:SF9">
    <property type="entry name" value="OLIGOPEPTIDE-BINDING PROTEIN APPA"/>
    <property type="match status" value="1"/>
</dbReference>
<proteinExistence type="inferred from homology"/>
<evidence type="ECO:0000256" key="2">
    <source>
        <dbReference type="ARBA" id="ARBA00022448"/>
    </source>
</evidence>
<evidence type="ECO:0000256" key="1">
    <source>
        <dbReference type="ARBA" id="ARBA00005695"/>
    </source>
</evidence>
<evidence type="ECO:0000313" key="6">
    <source>
        <dbReference type="Proteomes" id="UP000276634"/>
    </source>
</evidence>
<dbReference type="InterPro" id="IPR030678">
    <property type="entry name" value="Peptide/Ni-bd"/>
</dbReference>
<dbReference type="SUPFAM" id="SSF53850">
    <property type="entry name" value="Periplasmic binding protein-like II"/>
    <property type="match status" value="1"/>
</dbReference>
<dbReference type="Gene3D" id="3.10.105.10">
    <property type="entry name" value="Dipeptide-binding Protein, Domain 3"/>
    <property type="match status" value="1"/>
</dbReference>
<dbReference type="Pfam" id="PF00496">
    <property type="entry name" value="SBP_bac_5"/>
    <property type="match status" value="1"/>
</dbReference>
<dbReference type="OrthoDB" id="9801912at2"/>
<comment type="caution">
    <text evidence="5">The sequence shown here is derived from an EMBL/GenBank/DDBJ whole genome shotgun (WGS) entry which is preliminary data.</text>
</comment>
<dbReference type="GO" id="GO:0043190">
    <property type="term" value="C:ATP-binding cassette (ABC) transporter complex"/>
    <property type="evidence" value="ECO:0007669"/>
    <property type="project" value="InterPro"/>
</dbReference>
<evidence type="ECO:0000259" key="4">
    <source>
        <dbReference type="Pfam" id="PF00496"/>
    </source>
</evidence>
<accession>A0A3N1XZW4</accession>
<keyword evidence="2" id="KW-0813">Transport</keyword>
<gene>
    <name evidence="5" type="ORF">EDC57_1336</name>
</gene>
<dbReference type="EMBL" id="RJVI01000002">
    <property type="protein sequence ID" value="ROR32145.1"/>
    <property type="molecule type" value="Genomic_DNA"/>
</dbReference>
<dbReference type="PANTHER" id="PTHR30290">
    <property type="entry name" value="PERIPLASMIC BINDING COMPONENT OF ABC TRANSPORTER"/>
    <property type="match status" value="1"/>
</dbReference>
<evidence type="ECO:0000256" key="3">
    <source>
        <dbReference type="ARBA" id="ARBA00022729"/>
    </source>
</evidence>
<dbReference type="GO" id="GO:1904680">
    <property type="term" value="F:peptide transmembrane transporter activity"/>
    <property type="evidence" value="ECO:0007669"/>
    <property type="project" value="TreeGrafter"/>
</dbReference>
<dbReference type="Proteomes" id="UP000276634">
    <property type="component" value="Unassembled WGS sequence"/>
</dbReference>
<keyword evidence="6" id="KW-1185">Reference proteome</keyword>